<gene>
    <name evidence="10" type="ORF">CE91St55_46510</name>
</gene>
<dbReference type="Pfam" id="PF01554">
    <property type="entry name" value="MatE"/>
    <property type="match status" value="2"/>
</dbReference>
<dbReference type="GeneID" id="93148815"/>
<evidence type="ECO:0000256" key="9">
    <source>
        <dbReference type="ARBA" id="ARBA00023251"/>
    </source>
</evidence>
<keyword evidence="4" id="KW-0813">Transport</keyword>
<evidence type="ECO:0000256" key="3">
    <source>
        <dbReference type="ARBA" id="ARBA00022106"/>
    </source>
</evidence>
<evidence type="ECO:0000256" key="1">
    <source>
        <dbReference type="ARBA" id="ARBA00004651"/>
    </source>
</evidence>
<dbReference type="InterPro" id="IPR002528">
    <property type="entry name" value="MATE_fam"/>
</dbReference>
<dbReference type="PANTHER" id="PTHR43823">
    <property type="entry name" value="SPORULATION PROTEIN YKVU"/>
    <property type="match status" value="1"/>
</dbReference>
<evidence type="ECO:0000313" key="11">
    <source>
        <dbReference type="Proteomes" id="UP001055091"/>
    </source>
</evidence>
<comment type="caution">
    <text evidence="10">The sequence shown here is derived from an EMBL/GenBank/DDBJ whole genome shotgun (WGS) entry which is preliminary data.</text>
</comment>
<protein>
    <recommendedName>
        <fullName evidence="3">Multidrug export protein MepA</fullName>
    </recommendedName>
</protein>
<evidence type="ECO:0000256" key="8">
    <source>
        <dbReference type="ARBA" id="ARBA00023136"/>
    </source>
</evidence>
<dbReference type="RefSeq" id="WP_118076982.1">
    <property type="nucleotide sequence ID" value="NZ_BQNJ01000002.1"/>
</dbReference>
<dbReference type="NCBIfam" id="TIGR00797">
    <property type="entry name" value="matE"/>
    <property type="match status" value="1"/>
</dbReference>
<organism evidence="10 11">
    <name type="scientific">Hungatella hathewayi</name>
    <dbReference type="NCBI Taxonomy" id="154046"/>
    <lineage>
        <taxon>Bacteria</taxon>
        <taxon>Bacillati</taxon>
        <taxon>Bacillota</taxon>
        <taxon>Clostridia</taxon>
        <taxon>Lachnospirales</taxon>
        <taxon>Lachnospiraceae</taxon>
        <taxon>Hungatella</taxon>
    </lineage>
</organism>
<dbReference type="EMBL" id="BQNJ01000002">
    <property type="protein sequence ID" value="GKH02670.1"/>
    <property type="molecule type" value="Genomic_DNA"/>
</dbReference>
<keyword evidence="8" id="KW-0472">Membrane</keyword>
<keyword evidence="9" id="KW-0046">Antibiotic resistance</keyword>
<dbReference type="GO" id="GO:0042910">
    <property type="term" value="F:xenobiotic transmembrane transporter activity"/>
    <property type="evidence" value="ECO:0007669"/>
    <property type="project" value="InterPro"/>
</dbReference>
<keyword evidence="5" id="KW-1003">Cell membrane</keyword>
<sequence>MKAENNLDSDDMRGLVWRLAFPSMLAQFVSVFYSIVDRMYIGNIAGTGEIALAGVGICGPIVTLISSVAFLVGVGGSPLMSIRLGEKNERAARQILANCFLLLTVLSVVITVISLLVKNHLIMWFGASEATFPYANAYITIYLLGTVFALLATGMNQFIICQGFAKVGMKSVLIGAVCNIILDPVFIFGCHMGVRGAAVATVLSQMASCAYVLRFLFSRRAPVRITFGEYDWQIMKRVLLIGLSPFLIIAFDNILIIALNTVIQKYGGAEQGDMLLTCMTIVQSFMLMVTMPLGGITSGTQTILGYNYGARRPERIKKAEVHIAALGLVFTTVMFLIAHTIPQFFVRIFTQNETYVELTVWAIKIYTLGIIPLAAQYTVVDGFTGMGIARVAITLSMFRKMIFLGGAFLIPATMGIKYIFYTEPVSDFISAAVSVVIYFLVIDRIINRKPVFGRRNMP</sequence>
<dbReference type="InterPro" id="IPR045070">
    <property type="entry name" value="MATE_MepA-like"/>
</dbReference>
<evidence type="ECO:0000256" key="6">
    <source>
        <dbReference type="ARBA" id="ARBA00022692"/>
    </source>
</evidence>
<evidence type="ECO:0000256" key="7">
    <source>
        <dbReference type="ARBA" id="ARBA00022989"/>
    </source>
</evidence>
<keyword evidence="7" id="KW-1133">Transmembrane helix</keyword>
<reference evidence="10" key="1">
    <citation type="submission" date="2022-01" db="EMBL/GenBank/DDBJ databases">
        <title>Novel bile acid biosynthetic pathways are enriched in the microbiome of centenarians.</title>
        <authorList>
            <person name="Sato Y."/>
            <person name="Atarashi K."/>
            <person name="Plichta R.D."/>
            <person name="Arai Y."/>
            <person name="Sasajima S."/>
            <person name="Kearney M.S."/>
            <person name="Suda W."/>
            <person name="Takeshita K."/>
            <person name="Sasaki T."/>
            <person name="Okamoto S."/>
            <person name="Skelly N.A."/>
            <person name="Okamura Y."/>
            <person name="Vlamakis H."/>
            <person name="Li Y."/>
            <person name="Tanoue T."/>
            <person name="Takei H."/>
            <person name="Nittono H."/>
            <person name="Narushima S."/>
            <person name="Irie J."/>
            <person name="Itoh H."/>
            <person name="Moriya K."/>
            <person name="Sugiura Y."/>
            <person name="Suematsu M."/>
            <person name="Moritoki N."/>
            <person name="Shibata S."/>
            <person name="Littman R.D."/>
            <person name="Fischbach A.M."/>
            <person name="Uwamino Y."/>
            <person name="Inoue T."/>
            <person name="Honda A."/>
            <person name="Hattori M."/>
            <person name="Murai T."/>
            <person name="Xavier J.R."/>
            <person name="Hirose N."/>
            <person name="Honda K."/>
        </authorList>
    </citation>
    <scope>NUCLEOTIDE SEQUENCE</scope>
    <source>
        <strain evidence="10">CE91-St55</strain>
    </source>
</reference>
<evidence type="ECO:0000313" key="10">
    <source>
        <dbReference type="EMBL" id="GKH02670.1"/>
    </source>
</evidence>
<comment type="similarity">
    <text evidence="2">Belongs to the multi antimicrobial extrusion (MATE) (TC 2.A.66.1) family. MepA subfamily.</text>
</comment>
<dbReference type="InterPro" id="IPR048279">
    <property type="entry name" value="MdtK-like"/>
</dbReference>
<keyword evidence="6" id="KW-0812">Transmembrane</keyword>
<proteinExistence type="inferred from homology"/>
<evidence type="ECO:0000256" key="5">
    <source>
        <dbReference type="ARBA" id="ARBA00022475"/>
    </source>
</evidence>
<dbReference type="CDD" id="cd13143">
    <property type="entry name" value="MATE_MepA_like"/>
    <property type="match status" value="1"/>
</dbReference>
<dbReference type="Proteomes" id="UP001055091">
    <property type="component" value="Unassembled WGS sequence"/>
</dbReference>
<evidence type="ECO:0000256" key="2">
    <source>
        <dbReference type="ARBA" id="ARBA00008417"/>
    </source>
</evidence>
<dbReference type="PANTHER" id="PTHR43823:SF3">
    <property type="entry name" value="MULTIDRUG EXPORT PROTEIN MEPA"/>
    <property type="match status" value="1"/>
</dbReference>
<name>A0A413X5X5_9FIRM</name>
<evidence type="ECO:0000256" key="4">
    <source>
        <dbReference type="ARBA" id="ARBA00022448"/>
    </source>
</evidence>
<dbReference type="AlphaFoldDB" id="A0A413X5X5"/>
<accession>A0A413X5X5</accession>
<dbReference type="GO" id="GO:0015297">
    <property type="term" value="F:antiporter activity"/>
    <property type="evidence" value="ECO:0007669"/>
    <property type="project" value="InterPro"/>
</dbReference>
<dbReference type="GO" id="GO:0046677">
    <property type="term" value="P:response to antibiotic"/>
    <property type="evidence" value="ECO:0007669"/>
    <property type="project" value="UniProtKB-KW"/>
</dbReference>
<dbReference type="PIRSF" id="PIRSF006603">
    <property type="entry name" value="DinF"/>
    <property type="match status" value="1"/>
</dbReference>
<comment type="subcellular location">
    <subcellularLocation>
        <location evidence="1">Cell membrane</location>
        <topology evidence="1">Multi-pass membrane protein</topology>
    </subcellularLocation>
</comment>
<dbReference type="InterPro" id="IPR051327">
    <property type="entry name" value="MATE_MepA_subfamily"/>
</dbReference>
<dbReference type="GO" id="GO:0005886">
    <property type="term" value="C:plasma membrane"/>
    <property type="evidence" value="ECO:0007669"/>
    <property type="project" value="UniProtKB-SubCell"/>
</dbReference>